<evidence type="ECO:0000313" key="3">
    <source>
        <dbReference type="EMBL" id="GIH97968.1"/>
    </source>
</evidence>
<sequence>MRRRRYPSDATDAEWALLEPLLPVPACQSERGGRPEKHDRRTVVDAIRYVVDNGCKWRALPHDYGIPWQTVYGFFARWARAGVVSSILVQLRRAIRLRAGRCPNPVAAILDSQSIKAAETVSKATRGYDAGKKINGRKRSVLVDTMGLVLLVMVTPADRSDRDCARDLLARVRMLHPQLTLVWADGAYAGVLVEWARRFLNLTLKIVSKVAGQVGFTVLPRRWIVERSLSWFLRAWRNVRDYERTPAHSEAHLCWAAITLMTRRLTRKNARSWKRAPASSLQAA</sequence>
<reference evidence="3 4" key="1">
    <citation type="submission" date="2021-01" db="EMBL/GenBank/DDBJ databases">
        <title>Whole genome shotgun sequence of Planobispora siamensis NBRC 107568.</title>
        <authorList>
            <person name="Komaki H."/>
            <person name="Tamura T."/>
        </authorList>
    </citation>
    <scope>NUCLEOTIDE SEQUENCE [LARGE SCALE GENOMIC DNA]</scope>
    <source>
        <strain evidence="3 4">NBRC 107568</strain>
    </source>
</reference>
<dbReference type="Pfam" id="PF13340">
    <property type="entry name" value="DUF4096"/>
    <property type="match status" value="1"/>
</dbReference>
<evidence type="ECO:0000259" key="1">
    <source>
        <dbReference type="Pfam" id="PF01609"/>
    </source>
</evidence>
<gene>
    <name evidence="3" type="ORF">Psi01_85980</name>
</gene>
<organism evidence="3 4">
    <name type="scientific">Planobispora siamensis</name>
    <dbReference type="NCBI Taxonomy" id="936338"/>
    <lineage>
        <taxon>Bacteria</taxon>
        <taxon>Bacillati</taxon>
        <taxon>Actinomycetota</taxon>
        <taxon>Actinomycetes</taxon>
        <taxon>Streptosporangiales</taxon>
        <taxon>Streptosporangiaceae</taxon>
        <taxon>Planobispora</taxon>
    </lineage>
</organism>
<dbReference type="NCBIfam" id="NF033580">
    <property type="entry name" value="transpos_IS5_3"/>
    <property type="match status" value="1"/>
</dbReference>
<dbReference type="InterPro" id="IPR002559">
    <property type="entry name" value="Transposase_11"/>
</dbReference>
<dbReference type="GO" id="GO:0006313">
    <property type="term" value="P:DNA transposition"/>
    <property type="evidence" value="ECO:0007669"/>
    <property type="project" value="InterPro"/>
</dbReference>
<dbReference type="EMBL" id="BOOJ01000124">
    <property type="protein sequence ID" value="GIH97968.1"/>
    <property type="molecule type" value="Genomic_DNA"/>
</dbReference>
<feature type="domain" description="Transposase IS4-like" evidence="1">
    <location>
        <begin position="107"/>
        <end position="261"/>
    </location>
</feature>
<evidence type="ECO:0000313" key="4">
    <source>
        <dbReference type="Proteomes" id="UP000619788"/>
    </source>
</evidence>
<dbReference type="AlphaFoldDB" id="A0A8J3WQ23"/>
<comment type="caution">
    <text evidence="3">The sequence shown here is derived from an EMBL/GenBank/DDBJ whole genome shotgun (WGS) entry which is preliminary data.</text>
</comment>
<dbReference type="Pfam" id="PF01609">
    <property type="entry name" value="DDE_Tnp_1"/>
    <property type="match status" value="1"/>
</dbReference>
<proteinExistence type="predicted"/>
<feature type="domain" description="Insertion element IS402-like" evidence="2">
    <location>
        <begin position="11"/>
        <end position="87"/>
    </location>
</feature>
<dbReference type="PANTHER" id="PTHR30007:SF0">
    <property type="entry name" value="TRANSPOSASE"/>
    <property type="match status" value="1"/>
</dbReference>
<dbReference type="PANTHER" id="PTHR30007">
    <property type="entry name" value="PHP DOMAIN PROTEIN"/>
    <property type="match status" value="1"/>
</dbReference>
<dbReference type="GO" id="GO:0004803">
    <property type="term" value="F:transposase activity"/>
    <property type="evidence" value="ECO:0007669"/>
    <property type="project" value="InterPro"/>
</dbReference>
<evidence type="ECO:0000259" key="2">
    <source>
        <dbReference type="Pfam" id="PF13340"/>
    </source>
</evidence>
<keyword evidence="4" id="KW-1185">Reference proteome</keyword>
<accession>A0A8J3WQ23</accession>
<name>A0A8J3WQ23_9ACTN</name>
<dbReference type="Proteomes" id="UP000619788">
    <property type="component" value="Unassembled WGS sequence"/>
</dbReference>
<protein>
    <submittedName>
        <fullName evidence="3">DDE transposase</fullName>
    </submittedName>
</protein>
<dbReference type="GO" id="GO:0003677">
    <property type="term" value="F:DNA binding"/>
    <property type="evidence" value="ECO:0007669"/>
    <property type="project" value="InterPro"/>
</dbReference>
<dbReference type="InterPro" id="IPR025161">
    <property type="entry name" value="IS402-like_dom"/>
</dbReference>